<protein>
    <submittedName>
        <fullName evidence="1">Uncharacterized protein</fullName>
    </submittedName>
</protein>
<name>A0AAD7FFP0_9AGAR</name>
<dbReference type="Proteomes" id="UP001221142">
    <property type="component" value="Unassembled WGS sequence"/>
</dbReference>
<gene>
    <name evidence="1" type="ORF">FB45DRAFT_873257</name>
</gene>
<sequence length="145" mass="16605">MCALHERYLNEYGRYTVAKLDMILLKTTPLYTNKTTQVSVPLKNDTTFKHEATLPHLMFRNQHNPVGGNDFAAGIHWSHIIPGITLMTQTAWETQFGSGMVRERRWDGQDEGISQEYFEPVPFLSSGQEVVSFGENRAVSFLRRV</sequence>
<keyword evidence="2" id="KW-1185">Reference proteome</keyword>
<organism evidence="1 2">
    <name type="scientific">Roridomyces roridus</name>
    <dbReference type="NCBI Taxonomy" id="1738132"/>
    <lineage>
        <taxon>Eukaryota</taxon>
        <taxon>Fungi</taxon>
        <taxon>Dikarya</taxon>
        <taxon>Basidiomycota</taxon>
        <taxon>Agaricomycotina</taxon>
        <taxon>Agaricomycetes</taxon>
        <taxon>Agaricomycetidae</taxon>
        <taxon>Agaricales</taxon>
        <taxon>Marasmiineae</taxon>
        <taxon>Mycenaceae</taxon>
        <taxon>Roridomyces</taxon>
    </lineage>
</organism>
<comment type="caution">
    <text evidence="1">The sequence shown here is derived from an EMBL/GenBank/DDBJ whole genome shotgun (WGS) entry which is preliminary data.</text>
</comment>
<reference evidence="1" key="1">
    <citation type="submission" date="2023-03" db="EMBL/GenBank/DDBJ databases">
        <title>Massive genome expansion in bonnet fungi (Mycena s.s.) driven by repeated elements and novel gene families across ecological guilds.</title>
        <authorList>
            <consortium name="Lawrence Berkeley National Laboratory"/>
            <person name="Harder C.B."/>
            <person name="Miyauchi S."/>
            <person name="Viragh M."/>
            <person name="Kuo A."/>
            <person name="Thoen E."/>
            <person name="Andreopoulos B."/>
            <person name="Lu D."/>
            <person name="Skrede I."/>
            <person name="Drula E."/>
            <person name="Henrissat B."/>
            <person name="Morin E."/>
            <person name="Kohler A."/>
            <person name="Barry K."/>
            <person name="LaButti K."/>
            <person name="Morin E."/>
            <person name="Salamov A."/>
            <person name="Lipzen A."/>
            <person name="Mereny Z."/>
            <person name="Hegedus B."/>
            <person name="Baldrian P."/>
            <person name="Stursova M."/>
            <person name="Weitz H."/>
            <person name="Taylor A."/>
            <person name="Grigoriev I.V."/>
            <person name="Nagy L.G."/>
            <person name="Martin F."/>
            <person name="Kauserud H."/>
        </authorList>
    </citation>
    <scope>NUCLEOTIDE SEQUENCE</scope>
    <source>
        <strain evidence="1">9284</strain>
    </source>
</reference>
<dbReference type="EMBL" id="JARKIF010000023">
    <property type="protein sequence ID" value="KAJ7615958.1"/>
    <property type="molecule type" value="Genomic_DNA"/>
</dbReference>
<evidence type="ECO:0000313" key="2">
    <source>
        <dbReference type="Proteomes" id="UP001221142"/>
    </source>
</evidence>
<accession>A0AAD7FFP0</accession>
<dbReference type="AlphaFoldDB" id="A0AAD7FFP0"/>
<proteinExistence type="predicted"/>
<evidence type="ECO:0000313" key="1">
    <source>
        <dbReference type="EMBL" id="KAJ7615958.1"/>
    </source>
</evidence>